<dbReference type="Proteomes" id="UP000503447">
    <property type="component" value="Chromosome"/>
</dbReference>
<dbReference type="Gene3D" id="2.40.420.20">
    <property type="match status" value="1"/>
</dbReference>
<dbReference type="EMBL" id="CP053452">
    <property type="protein sequence ID" value="QJW97591.1"/>
    <property type="molecule type" value="Genomic_DNA"/>
</dbReference>
<evidence type="ECO:0000313" key="3">
    <source>
        <dbReference type="EMBL" id="QJW97591.1"/>
    </source>
</evidence>
<keyword evidence="4" id="KW-1185">Reference proteome</keyword>
<organism evidence="3 4">
    <name type="scientific">Frigoriglobus tundricola</name>
    <dbReference type="NCBI Taxonomy" id="2774151"/>
    <lineage>
        <taxon>Bacteria</taxon>
        <taxon>Pseudomonadati</taxon>
        <taxon>Planctomycetota</taxon>
        <taxon>Planctomycetia</taxon>
        <taxon>Gemmatales</taxon>
        <taxon>Gemmataceae</taxon>
        <taxon>Frigoriglobus</taxon>
    </lineage>
</organism>
<dbReference type="PANTHER" id="PTHR30097:SF4">
    <property type="entry name" value="SLR6042 PROTEIN"/>
    <property type="match status" value="1"/>
</dbReference>
<dbReference type="InterPro" id="IPR051909">
    <property type="entry name" value="MFP_Cation_Efflux"/>
</dbReference>
<evidence type="ECO:0000313" key="4">
    <source>
        <dbReference type="Proteomes" id="UP000503447"/>
    </source>
</evidence>
<keyword evidence="2" id="KW-1133">Transmembrane helix</keyword>
<sequence length="485" mass="50178">MVDNAKHRRAYAAPLARGAGGNPYGRLGLACKATLDRDLRQTFNPRSTMSYRTGLITGIVSTALVAGSVAVGWWAVVAKPKEAAKAGAPGVPATVPKPFKEDQAATVVLTAEADAKLGVRLAEVARKPMPRKRVFGGEVIVPPGRSLIVSAPLAGTLRAGAALVPGQVVRAGKPVLHLAPILDPVGRANLAASRGDAEGQVKTADEQLKLAQITFNRAKDILIGGGGRQRDVDDASAALEVARQTHAAAVARRDLLGKVLGELDSGTATPIPVEAPADGGVLRNVSAMPGQTVPAGAPLFEVMSLDAVWVRVPVYVGDRDEIDCDHAASIGALAAPSGHVGRPAWLVAAPPTANPLAGTVDMFFWTMNPGPTDERLRATAAVAGVPALAPFVGPTFSPGQRVAVTLTLKDPSDVLTVPWSAVVYDYFGGAWVYVKAGDHTYSRERVLVRYVSGHTAVLDAGPAPGKSVVTAGAAELFGTETGFSK</sequence>
<evidence type="ECO:0000256" key="2">
    <source>
        <dbReference type="SAM" id="Phobius"/>
    </source>
</evidence>
<reference evidence="4" key="1">
    <citation type="submission" date="2020-05" db="EMBL/GenBank/DDBJ databases">
        <title>Frigoriglobus tundricola gen. nov., sp. nov., a psychrotolerant cellulolytic planctomycete of the family Gemmataceae with two divergent copies of 16S rRNA gene.</title>
        <authorList>
            <person name="Kulichevskaya I.S."/>
            <person name="Ivanova A.A."/>
            <person name="Naumoff D.G."/>
            <person name="Beletsky A.V."/>
            <person name="Rijpstra W.I.C."/>
            <person name="Sinninghe Damste J.S."/>
            <person name="Mardanov A.V."/>
            <person name="Ravin N.V."/>
            <person name="Dedysh S.N."/>
        </authorList>
    </citation>
    <scope>NUCLEOTIDE SEQUENCE [LARGE SCALE GENOMIC DNA]</scope>
    <source>
        <strain evidence="4">PL17</strain>
    </source>
</reference>
<dbReference type="PANTHER" id="PTHR30097">
    <property type="entry name" value="CATION EFFLUX SYSTEM PROTEIN CUSB"/>
    <property type="match status" value="1"/>
</dbReference>
<proteinExistence type="predicted"/>
<dbReference type="GO" id="GO:0015679">
    <property type="term" value="P:plasma membrane copper ion transport"/>
    <property type="evidence" value="ECO:0007669"/>
    <property type="project" value="TreeGrafter"/>
</dbReference>
<dbReference type="Gene3D" id="2.40.50.100">
    <property type="match status" value="1"/>
</dbReference>
<dbReference type="Gene3D" id="2.40.30.170">
    <property type="match status" value="1"/>
</dbReference>
<protein>
    <recommendedName>
        <fullName evidence="5">RND efflux pump membrane fusion protein barrel-sandwich domain-containing protein</fullName>
    </recommendedName>
</protein>
<dbReference type="Gene3D" id="1.10.287.470">
    <property type="entry name" value="Helix hairpin bin"/>
    <property type="match status" value="1"/>
</dbReference>
<keyword evidence="2" id="KW-0812">Transmembrane</keyword>
<feature type="transmembrane region" description="Helical" evidence="2">
    <location>
        <begin position="55"/>
        <end position="76"/>
    </location>
</feature>
<name>A0A6M5YWB2_9BACT</name>
<dbReference type="GO" id="GO:0030313">
    <property type="term" value="C:cell envelope"/>
    <property type="evidence" value="ECO:0007669"/>
    <property type="project" value="TreeGrafter"/>
</dbReference>
<keyword evidence="2" id="KW-0472">Membrane</keyword>
<gene>
    <name evidence="3" type="ORF">FTUN_5166</name>
</gene>
<dbReference type="GO" id="GO:0060003">
    <property type="term" value="P:copper ion export"/>
    <property type="evidence" value="ECO:0007669"/>
    <property type="project" value="TreeGrafter"/>
</dbReference>
<keyword evidence="1" id="KW-0813">Transport</keyword>
<accession>A0A6M5YWB2</accession>
<dbReference type="AlphaFoldDB" id="A0A6M5YWB2"/>
<evidence type="ECO:0000256" key="1">
    <source>
        <dbReference type="ARBA" id="ARBA00022448"/>
    </source>
</evidence>
<evidence type="ECO:0008006" key="5">
    <source>
        <dbReference type="Google" id="ProtNLM"/>
    </source>
</evidence>
<dbReference type="KEGG" id="ftj:FTUN_5166"/>